<comment type="caution">
    <text evidence="1">The sequence shown here is derived from an EMBL/GenBank/DDBJ whole genome shotgun (WGS) entry which is preliminary data.</text>
</comment>
<sequence length="222" mass="24055">MNAHTRKTYTSIVGTPAPRNLAWPKFVTLWEDIADRVEDESGDRLAVDFAGHREVFHRPHDGRVSIEDVERARTLLRSSPDLKGTGTVVAVTIDAKQARIVSFDLDSAKVVEAGETVRDHDPRAHHLRTVERHTGRDDEHDLSHFFDDLAEAVAADAPGQTFVVLGHGAGKSDVAEGFVERLRAHHAEVAEHVAGVANIDLSAADDAAIEAKALAVIDGSAD</sequence>
<evidence type="ECO:0000313" key="1">
    <source>
        <dbReference type="EMBL" id="GAA4398099.1"/>
    </source>
</evidence>
<reference evidence="2" key="1">
    <citation type="journal article" date="2019" name="Int. J. Syst. Evol. Microbiol.">
        <title>The Global Catalogue of Microorganisms (GCM) 10K type strain sequencing project: providing services to taxonomists for standard genome sequencing and annotation.</title>
        <authorList>
            <consortium name="The Broad Institute Genomics Platform"/>
            <consortium name="The Broad Institute Genome Sequencing Center for Infectious Disease"/>
            <person name="Wu L."/>
            <person name="Ma J."/>
        </authorList>
    </citation>
    <scope>NUCLEOTIDE SEQUENCE [LARGE SCALE GENOMIC DNA]</scope>
    <source>
        <strain evidence="2">JCM 17688</strain>
    </source>
</reference>
<protein>
    <recommendedName>
        <fullName evidence="3">Smr domain-containing protein</fullName>
    </recommendedName>
</protein>
<dbReference type="Proteomes" id="UP001500635">
    <property type="component" value="Unassembled WGS sequence"/>
</dbReference>
<dbReference type="RefSeq" id="WP_344998155.1">
    <property type="nucleotide sequence ID" value="NZ_BAABFR010000060.1"/>
</dbReference>
<organism evidence="1 2">
    <name type="scientific">Tsukamurella soli</name>
    <dbReference type="NCBI Taxonomy" id="644556"/>
    <lineage>
        <taxon>Bacteria</taxon>
        <taxon>Bacillati</taxon>
        <taxon>Actinomycetota</taxon>
        <taxon>Actinomycetes</taxon>
        <taxon>Mycobacteriales</taxon>
        <taxon>Tsukamurellaceae</taxon>
        <taxon>Tsukamurella</taxon>
    </lineage>
</organism>
<evidence type="ECO:0000313" key="2">
    <source>
        <dbReference type="Proteomes" id="UP001500635"/>
    </source>
</evidence>
<proteinExistence type="predicted"/>
<name>A0ABP8JZ06_9ACTN</name>
<accession>A0ABP8JZ06</accession>
<gene>
    <name evidence="1" type="ORF">GCM10023147_34060</name>
</gene>
<keyword evidence="2" id="KW-1185">Reference proteome</keyword>
<dbReference type="EMBL" id="BAABFR010000060">
    <property type="protein sequence ID" value="GAA4398099.1"/>
    <property type="molecule type" value="Genomic_DNA"/>
</dbReference>
<evidence type="ECO:0008006" key="3">
    <source>
        <dbReference type="Google" id="ProtNLM"/>
    </source>
</evidence>